<evidence type="ECO:0000313" key="1">
    <source>
        <dbReference type="EMBL" id="GFU31365.1"/>
    </source>
</evidence>
<reference evidence="1" key="1">
    <citation type="submission" date="2020-08" db="EMBL/GenBank/DDBJ databases">
        <title>Multicomponent nature underlies the extraordinary mechanical properties of spider dragline silk.</title>
        <authorList>
            <person name="Kono N."/>
            <person name="Nakamura H."/>
            <person name="Mori M."/>
            <person name="Yoshida Y."/>
            <person name="Ohtoshi R."/>
            <person name="Malay A.D."/>
            <person name="Moran D.A.P."/>
            <person name="Tomita M."/>
            <person name="Numata K."/>
            <person name="Arakawa K."/>
        </authorList>
    </citation>
    <scope>NUCLEOTIDE SEQUENCE</scope>
</reference>
<dbReference type="AlphaFoldDB" id="A0A8X6UMF3"/>
<evidence type="ECO:0000313" key="2">
    <source>
        <dbReference type="Proteomes" id="UP000887013"/>
    </source>
</evidence>
<gene>
    <name evidence="1" type="ORF">NPIL_38101</name>
</gene>
<feature type="non-terminal residue" evidence="1">
    <location>
        <position position="1"/>
    </location>
</feature>
<accession>A0A8X6UMF3</accession>
<sequence>INCYFYFHFEIIKVQLWALIYYLRIIILKEIQEIEERGE</sequence>
<dbReference type="Proteomes" id="UP000887013">
    <property type="component" value="Unassembled WGS sequence"/>
</dbReference>
<name>A0A8X6UMF3_NEPPI</name>
<keyword evidence="2" id="KW-1185">Reference proteome</keyword>
<organism evidence="1 2">
    <name type="scientific">Nephila pilipes</name>
    <name type="common">Giant wood spider</name>
    <name type="synonym">Nephila maculata</name>
    <dbReference type="NCBI Taxonomy" id="299642"/>
    <lineage>
        <taxon>Eukaryota</taxon>
        <taxon>Metazoa</taxon>
        <taxon>Ecdysozoa</taxon>
        <taxon>Arthropoda</taxon>
        <taxon>Chelicerata</taxon>
        <taxon>Arachnida</taxon>
        <taxon>Araneae</taxon>
        <taxon>Araneomorphae</taxon>
        <taxon>Entelegynae</taxon>
        <taxon>Araneoidea</taxon>
        <taxon>Nephilidae</taxon>
        <taxon>Nephila</taxon>
    </lineage>
</organism>
<dbReference type="EMBL" id="BMAW01129658">
    <property type="protein sequence ID" value="GFU31365.1"/>
    <property type="molecule type" value="Genomic_DNA"/>
</dbReference>
<protein>
    <submittedName>
        <fullName evidence="1">Uncharacterized protein</fullName>
    </submittedName>
</protein>
<feature type="non-terminal residue" evidence="1">
    <location>
        <position position="39"/>
    </location>
</feature>
<comment type="caution">
    <text evidence="1">The sequence shown here is derived from an EMBL/GenBank/DDBJ whole genome shotgun (WGS) entry which is preliminary data.</text>
</comment>
<proteinExistence type="predicted"/>